<evidence type="ECO:0000313" key="1">
    <source>
        <dbReference type="EMBL" id="KAJ8775179.1"/>
    </source>
</evidence>
<keyword evidence="2" id="KW-1185">Reference proteome</keyword>
<accession>A0AAV8UAH3</accession>
<comment type="caution">
    <text evidence="1">The sequence shown here is derived from an EMBL/GenBank/DDBJ whole genome shotgun (WGS) entry which is preliminary data.</text>
</comment>
<dbReference type="AlphaFoldDB" id="A0AAV8UAH3"/>
<proteinExistence type="predicted"/>
<dbReference type="EMBL" id="JAIWQS010000001">
    <property type="protein sequence ID" value="KAJ8775179.1"/>
    <property type="molecule type" value="Genomic_DNA"/>
</dbReference>
<dbReference type="Proteomes" id="UP001159364">
    <property type="component" value="Linkage Group LG01"/>
</dbReference>
<gene>
    <name evidence="1" type="ORF">K2173_020183</name>
</gene>
<name>A0AAV8UAH3_9ROSI</name>
<organism evidence="1 2">
    <name type="scientific">Erythroxylum novogranatense</name>
    <dbReference type="NCBI Taxonomy" id="1862640"/>
    <lineage>
        <taxon>Eukaryota</taxon>
        <taxon>Viridiplantae</taxon>
        <taxon>Streptophyta</taxon>
        <taxon>Embryophyta</taxon>
        <taxon>Tracheophyta</taxon>
        <taxon>Spermatophyta</taxon>
        <taxon>Magnoliopsida</taxon>
        <taxon>eudicotyledons</taxon>
        <taxon>Gunneridae</taxon>
        <taxon>Pentapetalae</taxon>
        <taxon>rosids</taxon>
        <taxon>fabids</taxon>
        <taxon>Malpighiales</taxon>
        <taxon>Erythroxylaceae</taxon>
        <taxon>Erythroxylum</taxon>
    </lineage>
</organism>
<evidence type="ECO:0000313" key="2">
    <source>
        <dbReference type="Proteomes" id="UP001159364"/>
    </source>
</evidence>
<protein>
    <submittedName>
        <fullName evidence="1">Uncharacterized protein</fullName>
    </submittedName>
</protein>
<sequence length="92" mass="10661">MKKKRNVSIQSQKRQNQNHSCLANDFQFGSVVEVTERERPPFPILLSHFLNHPSCCLWDRNSFFVLSRPTNFIGFGGFSHLDCNLPAAWFGY</sequence>
<reference evidence="1 2" key="1">
    <citation type="submission" date="2021-09" db="EMBL/GenBank/DDBJ databases">
        <title>Genomic insights and catalytic innovation underlie evolution of tropane alkaloids biosynthesis.</title>
        <authorList>
            <person name="Wang Y.-J."/>
            <person name="Tian T."/>
            <person name="Huang J.-P."/>
            <person name="Huang S.-X."/>
        </authorList>
    </citation>
    <scope>NUCLEOTIDE SEQUENCE [LARGE SCALE GENOMIC DNA]</scope>
    <source>
        <strain evidence="1">KIB-2018</strain>
        <tissue evidence="1">Leaf</tissue>
    </source>
</reference>